<evidence type="ECO:0000313" key="3">
    <source>
        <dbReference type="Proteomes" id="UP001310594"/>
    </source>
</evidence>
<dbReference type="EMBL" id="JAVRQU010000008">
    <property type="protein sequence ID" value="KAK5699477.1"/>
    <property type="molecule type" value="Genomic_DNA"/>
</dbReference>
<dbReference type="InterPro" id="IPR036047">
    <property type="entry name" value="F-box-like_dom_sf"/>
</dbReference>
<organism evidence="2 3">
    <name type="scientific">Elasticomyces elasticus</name>
    <dbReference type="NCBI Taxonomy" id="574655"/>
    <lineage>
        <taxon>Eukaryota</taxon>
        <taxon>Fungi</taxon>
        <taxon>Dikarya</taxon>
        <taxon>Ascomycota</taxon>
        <taxon>Pezizomycotina</taxon>
        <taxon>Dothideomycetes</taxon>
        <taxon>Dothideomycetidae</taxon>
        <taxon>Mycosphaerellales</taxon>
        <taxon>Teratosphaeriaceae</taxon>
        <taxon>Elasticomyces</taxon>
    </lineage>
</organism>
<dbReference type="Proteomes" id="UP001310594">
    <property type="component" value="Unassembled WGS sequence"/>
</dbReference>
<sequence length="147" mass="16504">MSNRQQVLDLPELLENILIQLPIRDLLFAQKVCKDWQQAIAASPKIQEALFFRQDRVNHGSSFNNGHKGATANPKSAVAGNPLLMATYAYYNSEDETWEPLDNFGKLVEGFKAQVKGSGYDRHDEFEDVHCVAKLEDGGCFMTCHEA</sequence>
<evidence type="ECO:0000313" key="2">
    <source>
        <dbReference type="EMBL" id="KAK5699477.1"/>
    </source>
</evidence>
<dbReference type="SUPFAM" id="SSF81383">
    <property type="entry name" value="F-box domain"/>
    <property type="match status" value="1"/>
</dbReference>
<dbReference type="InterPro" id="IPR001810">
    <property type="entry name" value="F-box_dom"/>
</dbReference>
<name>A0AAN7VS86_9PEZI</name>
<comment type="caution">
    <text evidence="2">The sequence shown here is derived from an EMBL/GenBank/DDBJ whole genome shotgun (WGS) entry which is preliminary data.</text>
</comment>
<protein>
    <recommendedName>
        <fullName evidence="1">F-box domain-containing protein</fullName>
    </recommendedName>
</protein>
<dbReference type="Pfam" id="PF00646">
    <property type="entry name" value="F-box"/>
    <property type="match status" value="1"/>
</dbReference>
<feature type="domain" description="F-box" evidence="1">
    <location>
        <begin position="8"/>
        <end position="41"/>
    </location>
</feature>
<dbReference type="AlphaFoldDB" id="A0AAN7VS86"/>
<dbReference type="Gene3D" id="1.20.1280.50">
    <property type="match status" value="1"/>
</dbReference>
<gene>
    <name evidence="2" type="ORF">LTR97_005605</name>
</gene>
<evidence type="ECO:0000259" key="1">
    <source>
        <dbReference type="Pfam" id="PF00646"/>
    </source>
</evidence>
<reference evidence="2" key="1">
    <citation type="submission" date="2023-08" db="EMBL/GenBank/DDBJ databases">
        <title>Black Yeasts Isolated from many extreme environments.</title>
        <authorList>
            <person name="Coleine C."/>
            <person name="Stajich J.E."/>
            <person name="Selbmann L."/>
        </authorList>
    </citation>
    <scope>NUCLEOTIDE SEQUENCE</scope>
    <source>
        <strain evidence="2">CCFEE 5810</strain>
    </source>
</reference>
<accession>A0AAN7VS86</accession>
<proteinExistence type="predicted"/>